<dbReference type="InterPro" id="IPR036291">
    <property type="entry name" value="NAD(P)-bd_dom_sf"/>
</dbReference>
<dbReference type="PATRIC" id="fig|454.4.peg.606"/>
<dbReference type="PANTHER" id="PTHR43491:SF2">
    <property type="entry name" value="UDP-N-ACETYL-D-MANNOSAMINE DEHYDROGENASE"/>
    <property type="match status" value="1"/>
</dbReference>
<name>A0A0W0WHP3_9GAMM</name>
<dbReference type="GO" id="GO:0016628">
    <property type="term" value="F:oxidoreductase activity, acting on the CH-CH group of donors, NAD or NADP as acceptor"/>
    <property type="evidence" value="ECO:0007669"/>
    <property type="project" value="InterPro"/>
</dbReference>
<dbReference type="InterPro" id="IPR001732">
    <property type="entry name" value="UDP-Glc/GDP-Man_DH_N"/>
</dbReference>
<organism evidence="6 7">
    <name type="scientific">Legionella israelensis</name>
    <dbReference type="NCBI Taxonomy" id="454"/>
    <lineage>
        <taxon>Bacteria</taxon>
        <taxon>Pseudomonadati</taxon>
        <taxon>Pseudomonadota</taxon>
        <taxon>Gammaproteobacteria</taxon>
        <taxon>Legionellales</taxon>
        <taxon>Legionellaceae</taxon>
        <taxon>Legionella</taxon>
    </lineage>
</organism>
<dbReference type="PIRSF" id="PIRSF500136">
    <property type="entry name" value="UDP_ManNAc_DH"/>
    <property type="match status" value="1"/>
</dbReference>
<comment type="similarity">
    <text evidence="1 4">Belongs to the UDP-glucose/GDP-mannose dehydrogenase family.</text>
</comment>
<dbReference type="Gene3D" id="3.40.50.720">
    <property type="entry name" value="NAD(P)-binding Rossmann-like Domain"/>
    <property type="match status" value="2"/>
</dbReference>
<keyword evidence="7" id="KW-1185">Reference proteome</keyword>
<dbReference type="SMART" id="SM00984">
    <property type="entry name" value="UDPG_MGDP_dh_C"/>
    <property type="match status" value="1"/>
</dbReference>
<evidence type="ECO:0000313" key="6">
    <source>
        <dbReference type="EMBL" id="KTD31824.1"/>
    </source>
</evidence>
<dbReference type="PANTHER" id="PTHR43491">
    <property type="entry name" value="UDP-N-ACETYL-D-MANNOSAMINE DEHYDROGENASE"/>
    <property type="match status" value="1"/>
</dbReference>
<dbReference type="GO" id="GO:0051287">
    <property type="term" value="F:NAD binding"/>
    <property type="evidence" value="ECO:0007669"/>
    <property type="project" value="InterPro"/>
</dbReference>
<dbReference type="InterPro" id="IPR036220">
    <property type="entry name" value="UDP-Glc/GDP-Man_DH_C_sf"/>
</dbReference>
<comment type="caution">
    <text evidence="6">The sequence shown here is derived from an EMBL/GenBank/DDBJ whole genome shotgun (WGS) entry which is preliminary data.</text>
</comment>
<proteinExistence type="inferred from homology"/>
<dbReference type="OrthoDB" id="9803238at2"/>
<keyword evidence="2" id="KW-0560">Oxidoreductase</keyword>
<dbReference type="PIRSF" id="PIRSF000124">
    <property type="entry name" value="UDPglc_GDPman_dh"/>
    <property type="match status" value="1"/>
</dbReference>
<dbReference type="GO" id="GO:0016616">
    <property type="term" value="F:oxidoreductase activity, acting on the CH-OH group of donors, NAD or NADP as acceptor"/>
    <property type="evidence" value="ECO:0007669"/>
    <property type="project" value="InterPro"/>
</dbReference>
<dbReference type="InterPro" id="IPR014027">
    <property type="entry name" value="UDP-Glc/GDP-Man_DH_C"/>
</dbReference>
<dbReference type="GO" id="GO:0000271">
    <property type="term" value="P:polysaccharide biosynthetic process"/>
    <property type="evidence" value="ECO:0007669"/>
    <property type="project" value="InterPro"/>
</dbReference>
<dbReference type="RefSeq" id="WP_058500959.1">
    <property type="nucleotide sequence ID" value="NZ_CAAAJA010000074.1"/>
</dbReference>
<evidence type="ECO:0000256" key="1">
    <source>
        <dbReference type="ARBA" id="ARBA00006601"/>
    </source>
</evidence>
<dbReference type="NCBIfam" id="TIGR03026">
    <property type="entry name" value="NDP-sugDHase"/>
    <property type="match status" value="1"/>
</dbReference>
<evidence type="ECO:0000256" key="4">
    <source>
        <dbReference type="PIRNR" id="PIRNR000124"/>
    </source>
</evidence>
<protein>
    <submittedName>
        <fullName evidence="6">Protein capL</fullName>
    </submittedName>
</protein>
<dbReference type="SUPFAM" id="SSF52413">
    <property type="entry name" value="UDP-glucose/GDP-mannose dehydrogenase C-terminal domain"/>
    <property type="match status" value="1"/>
</dbReference>
<dbReference type="InterPro" id="IPR028359">
    <property type="entry name" value="UDP_ManNAc/GlcNAc_DH"/>
</dbReference>
<gene>
    <name evidence="6" type="primary">capL</name>
    <name evidence="6" type="ORF">Lisr_0577</name>
</gene>
<dbReference type="SUPFAM" id="SSF48179">
    <property type="entry name" value="6-phosphogluconate dehydrogenase C-terminal domain-like"/>
    <property type="match status" value="1"/>
</dbReference>
<evidence type="ECO:0000259" key="5">
    <source>
        <dbReference type="SMART" id="SM00984"/>
    </source>
</evidence>
<dbReference type="Pfam" id="PF00984">
    <property type="entry name" value="UDPG_MGDP_dh"/>
    <property type="match status" value="1"/>
</dbReference>
<evidence type="ECO:0000313" key="7">
    <source>
        <dbReference type="Proteomes" id="UP000054761"/>
    </source>
</evidence>
<dbReference type="InterPro" id="IPR017476">
    <property type="entry name" value="UDP-Glc/GDP-Man"/>
</dbReference>
<accession>A0A0W0WHP3</accession>
<dbReference type="AlphaFoldDB" id="A0A0W0WHP3"/>
<sequence>MTIFAVVGLGYVGLELAVAMAKKKETYGYDISQSRIEELQRNHDRNCIVSPERLKDSKLKLTNDVKSISGANFYIVAVSTPAYFYELPNLELLISATRDIASVLKKGDIIVFESTVYPGTTEEVCIPVLEQVSHLRCGQDFNVGYSPERISPGDKEHHLKNIPKVISAQNKSTLRKIQNAYQLICDMVYPTSNIKTAEAIKILENTQRDINIAFMNEFSQIMHALDLDTHEVIEGSKTKWSFIPFKPGFVGGHCIAIDPQYLAFKAKRHGMEPKMILTARQINDGLTQFIIREMNRALIKKNIYFNKIKIGLFGVTYKENIPDIRNSLAFKLIKELKEYDYDYTVHDPLANKKVVKEKYQLDLKEYEEMRDLSVAIIIVQHDFYRKQGLKQFATKLKQPGLIMDIPNLFVNDKEKFKQQLVYWSL</sequence>
<dbReference type="STRING" id="454.Lisr_0577"/>
<dbReference type="SUPFAM" id="SSF51735">
    <property type="entry name" value="NAD(P)-binding Rossmann-fold domains"/>
    <property type="match status" value="1"/>
</dbReference>
<dbReference type="Proteomes" id="UP000054761">
    <property type="component" value="Unassembled WGS sequence"/>
</dbReference>
<evidence type="ECO:0000256" key="2">
    <source>
        <dbReference type="ARBA" id="ARBA00023002"/>
    </source>
</evidence>
<dbReference type="InterPro" id="IPR014026">
    <property type="entry name" value="UDP-Glc/GDP-Man_DH_dimer"/>
</dbReference>
<dbReference type="InterPro" id="IPR008927">
    <property type="entry name" value="6-PGluconate_DH-like_C_sf"/>
</dbReference>
<keyword evidence="3" id="KW-0520">NAD</keyword>
<dbReference type="Pfam" id="PF03721">
    <property type="entry name" value="UDPG_MGDP_dh_N"/>
    <property type="match status" value="1"/>
</dbReference>
<dbReference type="EMBL" id="LNYH01000019">
    <property type="protein sequence ID" value="KTD31824.1"/>
    <property type="molecule type" value="Genomic_DNA"/>
</dbReference>
<evidence type="ECO:0000256" key="3">
    <source>
        <dbReference type="ARBA" id="ARBA00023027"/>
    </source>
</evidence>
<reference evidence="6 7" key="1">
    <citation type="submission" date="2015-11" db="EMBL/GenBank/DDBJ databases">
        <title>Genomic analysis of 38 Legionella species identifies large and diverse effector repertoires.</title>
        <authorList>
            <person name="Burstein D."/>
            <person name="Amaro F."/>
            <person name="Zusman T."/>
            <person name="Lifshitz Z."/>
            <person name="Cohen O."/>
            <person name="Gilbert J.A."/>
            <person name="Pupko T."/>
            <person name="Shuman H.A."/>
            <person name="Segal G."/>
        </authorList>
    </citation>
    <scope>NUCLEOTIDE SEQUENCE [LARGE SCALE GENOMIC DNA]</scope>
    <source>
        <strain evidence="6 7">Bercovier 4</strain>
    </source>
</reference>
<feature type="domain" description="UDP-glucose/GDP-mannose dehydrogenase C-terminal" evidence="5">
    <location>
        <begin position="311"/>
        <end position="411"/>
    </location>
</feature>
<dbReference type="Pfam" id="PF03720">
    <property type="entry name" value="UDPG_MGDP_dh_C"/>
    <property type="match status" value="1"/>
</dbReference>